<proteinExistence type="predicted"/>
<dbReference type="RefSeq" id="WP_354641561.1">
    <property type="nucleotide sequence ID" value="NZ_CP159872.1"/>
</dbReference>
<feature type="transmembrane region" description="Helical" evidence="2">
    <location>
        <begin position="704"/>
        <end position="725"/>
    </location>
</feature>
<keyword evidence="2" id="KW-0812">Transmembrane</keyword>
<evidence type="ECO:0000256" key="1">
    <source>
        <dbReference type="SAM" id="MobiDB-lite"/>
    </source>
</evidence>
<keyword evidence="2" id="KW-0472">Membrane</keyword>
<accession>A0AAU8JWB3</accession>
<gene>
    <name evidence="4" type="ORF">ABWK59_17750</name>
</gene>
<keyword evidence="3" id="KW-0732">Signal</keyword>
<evidence type="ECO:0000256" key="3">
    <source>
        <dbReference type="SAM" id="SignalP"/>
    </source>
</evidence>
<feature type="compositionally biased region" description="Basic and acidic residues" evidence="1">
    <location>
        <begin position="796"/>
        <end position="808"/>
    </location>
</feature>
<feature type="region of interest" description="Disordered" evidence="1">
    <location>
        <begin position="99"/>
        <end position="128"/>
    </location>
</feature>
<feature type="compositionally biased region" description="Low complexity" evidence="1">
    <location>
        <begin position="784"/>
        <end position="795"/>
    </location>
</feature>
<sequence length="808" mass="83885">MDIRSGLTVGRHAPNGRRRSAAKWAAAVAAAGTVLLTAAPPALAERSGFVTANTDYPATVEIDAVSPAVAGENATVTVTGKVTNAGRSALKSAHVAVRSPNRELSTRSEIGQVAARTSPSSQDGVDLDSPEVELGDLGPGQARDYSIRVSTADLRLKSGGVYELAVDVWGGTADNEREHPLGIARSFLPYNSEPVVKPTQVSVIWPITHAPGLVAQTMPDNDQVSVLRDDSLATELAPGGRLHELVRIGGDLQNLTWVVDPDLLDTVYAMTRPYRVQKPGTGGETAREDNTVPGAGRDAATAWLAQLRTVVARQGDEVVSLPYADPDLASIAHNGSRLPGMDTALRKAVTAGQLTAEGRLSVDVRSDVAWPYLGLLDQATASVAQASGSRVVLVNGASMPESRSMAYTPGAARGIDGQTAVVADTTVSALFQGDLNTPGARSAAEQRFLVETMMITSQEPENQRGLLVMPQRSLTAGTATAIAQSVRAAQTGGWITPVKLDAVAGATADPDANTAVPKDYPRETAGSELTAGALSETMAVQSGLDRLMLILTQPQRVRGPFSAAMVRSMSTGWRDQAAAGAAYRHGVGEYLNNLTSAVRVPAKSVITLPGDNATLLISVKNDLNQAVGNLQLRLTSGQVNRLNVGDPEPVVLDATTSRTFRFPAEAQVNGPVQMTAELWTTGPNAQRYGAPVVFTVEVTSVASGVFYVIGGGVVLMALAGIRFYLQRKKRAAAGEEATDPDAPLAPAEPASDGPAPATADADARSAAQAPAGPASEHPASEPVGAADADPASASGDADRAPGNEKVDH</sequence>
<name>A0AAU8JWB3_9ACTN</name>
<feature type="region of interest" description="Disordered" evidence="1">
    <location>
        <begin position="734"/>
        <end position="808"/>
    </location>
</feature>
<dbReference type="PANTHER" id="PTHR35902">
    <property type="entry name" value="S-LAYER DOMAIN-LIKE PROTEIN-RELATED"/>
    <property type="match status" value="1"/>
</dbReference>
<dbReference type="KEGG" id="kcm:ABWK59_17750"/>
<evidence type="ECO:0000256" key="2">
    <source>
        <dbReference type="SAM" id="Phobius"/>
    </source>
</evidence>
<keyword evidence="2" id="KW-1133">Transmembrane helix</keyword>
<dbReference type="AlphaFoldDB" id="A0AAU8JWB3"/>
<reference evidence="4" key="1">
    <citation type="submission" date="2024-06" db="EMBL/GenBank/DDBJ databases">
        <title>The genome sequences of Kitasatospora sp. strain HUAS MG31.</title>
        <authorList>
            <person name="Mo P."/>
        </authorList>
    </citation>
    <scope>NUCLEOTIDE SEQUENCE</scope>
    <source>
        <strain evidence="4">HUAS MG31</strain>
    </source>
</reference>
<feature type="compositionally biased region" description="Low complexity" evidence="1">
    <location>
        <begin position="740"/>
        <end position="775"/>
    </location>
</feature>
<evidence type="ECO:0000313" key="4">
    <source>
        <dbReference type="EMBL" id="XCM80627.1"/>
    </source>
</evidence>
<organism evidence="4">
    <name type="scientific">Kitasatospora camelliae</name>
    <dbReference type="NCBI Taxonomy" id="3156397"/>
    <lineage>
        <taxon>Bacteria</taxon>
        <taxon>Bacillati</taxon>
        <taxon>Actinomycetota</taxon>
        <taxon>Actinomycetes</taxon>
        <taxon>Kitasatosporales</taxon>
        <taxon>Streptomycetaceae</taxon>
        <taxon>Kitasatospora</taxon>
    </lineage>
</organism>
<feature type="chain" id="PRO_5043694994" evidence="3">
    <location>
        <begin position="45"/>
        <end position="808"/>
    </location>
</feature>
<dbReference type="EMBL" id="CP159872">
    <property type="protein sequence ID" value="XCM80627.1"/>
    <property type="molecule type" value="Genomic_DNA"/>
</dbReference>
<protein>
    <submittedName>
        <fullName evidence="4">DUF6049 family protein</fullName>
    </submittedName>
</protein>
<feature type="signal peptide" evidence="3">
    <location>
        <begin position="1"/>
        <end position="44"/>
    </location>
</feature>